<organism evidence="3 4">
    <name type="scientific">Actinokineospora diospyrosa</name>
    <dbReference type="NCBI Taxonomy" id="103728"/>
    <lineage>
        <taxon>Bacteria</taxon>
        <taxon>Bacillati</taxon>
        <taxon>Actinomycetota</taxon>
        <taxon>Actinomycetes</taxon>
        <taxon>Pseudonocardiales</taxon>
        <taxon>Pseudonocardiaceae</taxon>
        <taxon>Actinokineospora</taxon>
    </lineage>
</organism>
<evidence type="ECO:0000259" key="1">
    <source>
        <dbReference type="Pfam" id="PF01368"/>
    </source>
</evidence>
<gene>
    <name evidence="3" type="ORF">LV75_005339</name>
</gene>
<sequence>MGTDLAADLAAAADLLRTATDVTLLAHVSPDADALGSALALGLALHARGAVVRVSFGFPTEVPRSLRGLDPIGLVVPAPAVPAAPSLLVALDCASEQRLGQLVDRVPATIAAGGRVLVVDHHVANTRFGTDHLIDETAPATVVLVLALLDELGAELTPQIAKCLYAGLIGDTGSFRRATPDTHATAGRLIAAGADPTEVARQLMDSHPFGWLRMVSSVLARAQLVPDAVDGRGLVLTVVSLTDLAGLEPEDADSVVDLVRTVEGAEVAAVAKEITPGHWSVSLRAVGSADVRAVAASLGGGGHRLAAGFPARGSAEDVLVLIKNAFA</sequence>
<dbReference type="Proteomes" id="UP001205185">
    <property type="component" value="Unassembled WGS sequence"/>
</dbReference>
<protein>
    <submittedName>
        <fullName evidence="3">Phosphoesterase RecJ domain-containing protein</fullName>
    </submittedName>
</protein>
<dbReference type="PANTHER" id="PTHR47618">
    <property type="entry name" value="BIFUNCTIONAL OLIGORIBONUCLEASE AND PAP PHOSPHATASE NRNA"/>
    <property type="match status" value="1"/>
</dbReference>
<dbReference type="Gene3D" id="3.90.1640.10">
    <property type="entry name" value="inorganic pyrophosphatase (n-terminal core)"/>
    <property type="match status" value="1"/>
</dbReference>
<dbReference type="PANTHER" id="PTHR47618:SF1">
    <property type="entry name" value="BIFUNCTIONAL OLIGORIBONUCLEASE AND PAP PHOSPHATASE NRNA"/>
    <property type="match status" value="1"/>
</dbReference>
<dbReference type="Pfam" id="PF02272">
    <property type="entry name" value="DHHA1"/>
    <property type="match status" value="1"/>
</dbReference>
<evidence type="ECO:0000259" key="2">
    <source>
        <dbReference type="Pfam" id="PF02272"/>
    </source>
</evidence>
<dbReference type="EMBL" id="JAMTCO010000014">
    <property type="protein sequence ID" value="MCP2272813.1"/>
    <property type="molecule type" value="Genomic_DNA"/>
</dbReference>
<reference evidence="3 4" key="1">
    <citation type="submission" date="2022-06" db="EMBL/GenBank/DDBJ databases">
        <title>Genomic Encyclopedia of Archaeal and Bacterial Type Strains, Phase II (KMG-II): from individual species to whole genera.</title>
        <authorList>
            <person name="Goeker M."/>
        </authorList>
    </citation>
    <scope>NUCLEOTIDE SEQUENCE [LARGE SCALE GENOMIC DNA]</scope>
    <source>
        <strain evidence="3 4">DSM 44255</strain>
    </source>
</reference>
<dbReference type="RefSeq" id="WP_253889754.1">
    <property type="nucleotide sequence ID" value="NZ_BAAAVB010000007.1"/>
</dbReference>
<evidence type="ECO:0000313" key="3">
    <source>
        <dbReference type="EMBL" id="MCP2272813.1"/>
    </source>
</evidence>
<dbReference type="Pfam" id="PF01368">
    <property type="entry name" value="DHH"/>
    <property type="match status" value="1"/>
</dbReference>
<feature type="domain" description="DHHA1" evidence="2">
    <location>
        <begin position="245"/>
        <end position="312"/>
    </location>
</feature>
<proteinExistence type="predicted"/>
<dbReference type="Gene3D" id="3.10.310.30">
    <property type="match status" value="1"/>
</dbReference>
<accession>A0ABT1IJI1</accession>
<feature type="domain" description="DDH" evidence="1">
    <location>
        <begin position="22"/>
        <end position="167"/>
    </location>
</feature>
<dbReference type="InterPro" id="IPR038763">
    <property type="entry name" value="DHH_sf"/>
</dbReference>
<keyword evidence="4" id="KW-1185">Reference proteome</keyword>
<comment type="caution">
    <text evidence="3">The sequence shown here is derived from an EMBL/GenBank/DDBJ whole genome shotgun (WGS) entry which is preliminary data.</text>
</comment>
<dbReference type="SUPFAM" id="SSF64182">
    <property type="entry name" value="DHH phosphoesterases"/>
    <property type="match status" value="1"/>
</dbReference>
<dbReference type="InterPro" id="IPR001667">
    <property type="entry name" value="DDH_dom"/>
</dbReference>
<dbReference type="InterPro" id="IPR003156">
    <property type="entry name" value="DHHA1_dom"/>
</dbReference>
<dbReference type="InterPro" id="IPR051319">
    <property type="entry name" value="Oligoribo/pAp-PDE_c-di-AMP_PDE"/>
</dbReference>
<name>A0ABT1IJI1_9PSEU</name>
<evidence type="ECO:0000313" key="4">
    <source>
        <dbReference type="Proteomes" id="UP001205185"/>
    </source>
</evidence>